<keyword evidence="2" id="KW-0288">FMN</keyword>
<evidence type="ECO:0000256" key="4">
    <source>
        <dbReference type="SAM" id="MobiDB-lite"/>
    </source>
</evidence>
<dbReference type="InterPro" id="IPR000415">
    <property type="entry name" value="Nitroreductase-like"/>
</dbReference>
<reference evidence="6 7" key="1">
    <citation type="journal article" date="2019" name="Emerg. Microbes Infect.">
        <title>Comprehensive subspecies identification of 175 nontuberculous mycobacteria species based on 7547 genomic profiles.</title>
        <authorList>
            <person name="Matsumoto Y."/>
            <person name="Kinjo T."/>
            <person name="Motooka D."/>
            <person name="Nabeya D."/>
            <person name="Jung N."/>
            <person name="Uechi K."/>
            <person name="Horii T."/>
            <person name="Iida T."/>
            <person name="Fujita J."/>
            <person name="Nakamura S."/>
        </authorList>
    </citation>
    <scope>NUCLEOTIDE SEQUENCE [LARGE SCALE GENOMIC DNA]</scope>
    <source>
        <strain evidence="6 7">JCM 17322</strain>
    </source>
</reference>
<gene>
    <name evidence="6" type="ORF">MBOT_13840</name>
</gene>
<dbReference type="PANTHER" id="PTHR23026">
    <property type="entry name" value="NADPH NITROREDUCTASE"/>
    <property type="match status" value="1"/>
</dbReference>
<keyword evidence="1" id="KW-0285">Flavoprotein</keyword>
<proteinExistence type="predicted"/>
<organism evidence="6 7">
    <name type="scientific">Mycobacterium botniense</name>
    <dbReference type="NCBI Taxonomy" id="84962"/>
    <lineage>
        <taxon>Bacteria</taxon>
        <taxon>Bacillati</taxon>
        <taxon>Actinomycetota</taxon>
        <taxon>Actinomycetes</taxon>
        <taxon>Mycobacteriales</taxon>
        <taxon>Mycobacteriaceae</taxon>
        <taxon>Mycobacterium</taxon>
    </lineage>
</organism>
<evidence type="ECO:0000259" key="5">
    <source>
        <dbReference type="Pfam" id="PF00881"/>
    </source>
</evidence>
<name>A0A7I9XW50_9MYCO</name>
<dbReference type="Proteomes" id="UP000465361">
    <property type="component" value="Unassembled WGS sequence"/>
</dbReference>
<evidence type="ECO:0000256" key="2">
    <source>
        <dbReference type="ARBA" id="ARBA00022643"/>
    </source>
</evidence>
<dbReference type="AlphaFoldDB" id="A0A7I9XW50"/>
<dbReference type="SUPFAM" id="SSF55469">
    <property type="entry name" value="FMN-dependent nitroreductase-like"/>
    <property type="match status" value="1"/>
</dbReference>
<comment type="caution">
    <text evidence="6">The sequence shown here is derived from an EMBL/GenBank/DDBJ whole genome shotgun (WGS) entry which is preliminary data.</text>
</comment>
<accession>A0A7I9XW50</accession>
<protein>
    <submittedName>
        <fullName evidence="6">Oxidoreductase</fullName>
    </submittedName>
</protein>
<evidence type="ECO:0000256" key="1">
    <source>
        <dbReference type="ARBA" id="ARBA00022630"/>
    </source>
</evidence>
<dbReference type="PANTHER" id="PTHR23026:SF90">
    <property type="entry name" value="IODOTYROSINE DEIODINASE 1"/>
    <property type="match status" value="1"/>
</dbReference>
<dbReference type="RefSeq" id="WP_163755452.1">
    <property type="nucleotide sequence ID" value="NZ_BLKW01000002.1"/>
</dbReference>
<evidence type="ECO:0000313" key="7">
    <source>
        <dbReference type="Proteomes" id="UP000465361"/>
    </source>
</evidence>
<dbReference type="EMBL" id="BLKW01000002">
    <property type="protein sequence ID" value="GFG74019.1"/>
    <property type="molecule type" value="Genomic_DNA"/>
</dbReference>
<dbReference type="Gene3D" id="3.40.109.10">
    <property type="entry name" value="NADH Oxidase"/>
    <property type="match status" value="1"/>
</dbReference>
<evidence type="ECO:0000256" key="3">
    <source>
        <dbReference type="ARBA" id="ARBA00023002"/>
    </source>
</evidence>
<keyword evidence="3" id="KW-0560">Oxidoreductase</keyword>
<dbReference type="InterPro" id="IPR029479">
    <property type="entry name" value="Nitroreductase"/>
</dbReference>
<keyword evidence="7" id="KW-1185">Reference proteome</keyword>
<dbReference type="InterPro" id="IPR050627">
    <property type="entry name" value="Nitroreductase/BluB"/>
</dbReference>
<dbReference type="GO" id="GO:0016491">
    <property type="term" value="F:oxidoreductase activity"/>
    <property type="evidence" value="ECO:0007669"/>
    <property type="project" value="UniProtKB-KW"/>
</dbReference>
<dbReference type="NCBIfam" id="TIGR02476">
    <property type="entry name" value="BluB"/>
    <property type="match status" value="1"/>
</dbReference>
<dbReference type="Pfam" id="PF00881">
    <property type="entry name" value="Nitroreductase"/>
    <property type="match status" value="1"/>
</dbReference>
<evidence type="ECO:0000313" key="6">
    <source>
        <dbReference type="EMBL" id="GFG74019.1"/>
    </source>
</evidence>
<feature type="region of interest" description="Disordered" evidence="4">
    <location>
        <begin position="215"/>
        <end position="234"/>
    </location>
</feature>
<dbReference type="InterPro" id="IPR012825">
    <property type="entry name" value="BluB"/>
</dbReference>
<feature type="domain" description="Nitroreductase" evidence="5">
    <location>
        <begin position="18"/>
        <end position="182"/>
    </location>
</feature>
<sequence>MADHAFSAHERQAVYRVISERRDMRRFVPGAAIPQPVLARLLHAAHAAPSVGLMQPWRFIRITDETLRRRIHALVDEERLLTAQALGPRAEEFLALKVEGILECAELLVVALCDGRDAYVFGRRTLPQMDLASVSCAIQNLWLAARSEGLGLGWVSLFDPQRLAALLAMPADAEPVAILCLGPVPEFPDRPALELDGWASARPLTEFVSENQWGAPLQPGMLRPDAGEAQLPNQ</sequence>